<proteinExistence type="predicted"/>
<feature type="domain" description="DUF4817" evidence="1">
    <location>
        <begin position="10"/>
        <end position="42"/>
    </location>
</feature>
<reference evidence="2 3" key="1">
    <citation type="journal article" date="2017" name="Curr. Biol.">
        <title>The Evolution of Venom by Co-option of Single-Copy Genes.</title>
        <authorList>
            <person name="Martinson E.O."/>
            <person name="Mrinalini"/>
            <person name="Kelkar Y.D."/>
            <person name="Chang C.H."/>
            <person name="Werren J.H."/>
        </authorList>
    </citation>
    <scope>NUCLEOTIDE SEQUENCE [LARGE SCALE GENOMIC DNA]</scope>
    <source>
        <strain evidence="2 3">Alberta</strain>
        <tissue evidence="2">Whole body</tissue>
    </source>
</reference>
<dbReference type="Pfam" id="PF16087">
    <property type="entry name" value="DUF4817"/>
    <property type="match status" value="1"/>
</dbReference>
<protein>
    <recommendedName>
        <fullName evidence="1">DUF4817 domain-containing protein</fullName>
    </recommendedName>
</protein>
<gene>
    <name evidence="2" type="ORF">TSAR_002063</name>
</gene>
<dbReference type="Proteomes" id="UP000215335">
    <property type="component" value="Unassembled WGS sequence"/>
</dbReference>
<dbReference type="AlphaFoldDB" id="A0A232EJ48"/>
<accession>A0A232EJ48</accession>
<organism evidence="2 3">
    <name type="scientific">Trichomalopsis sarcophagae</name>
    <dbReference type="NCBI Taxonomy" id="543379"/>
    <lineage>
        <taxon>Eukaryota</taxon>
        <taxon>Metazoa</taxon>
        <taxon>Ecdysozoa</taxon>
        <taxon>Arthropoda</taxon>
        <taxon>Hexapoda</taxon>
        <taxon>Insecta</taxon>
        <taxon>Pterygota</taxon>
        <taxon>Neoptera</taxon>
        <taxon>Endopterygota</taxon>
        <taxon>Hymenoptera</taxon>
        <taxon>Apocrita</taxon>
        <taxon>Proctotrupomorpha</taxon>
        <taxon>Chalcidoidea</taxon>
        <taxon>Pteromalidae</taxon>
        <taxon>Pteromalinae</taxon>
        <taxon>Trichomalopsis</taxon>
    </lineage>
</organism>
<evidence type="ECO:0000313" key="3">
    <source>
        <dbReference type="Proteomes" id="UP000215335"/>
    </source>
</evidence>
<keyword evidence="3" id="KW-1185">Reference proteome</keyword>
<sequence length="63" mass="7212">MADYGPNEIVDMIMILGESRNNYAAAARLYAERYPNRRHPNKAFNLSNVTLLNYTEGLRTFSS</sequence>
<dbReference type="InterPro" id="IPR032135">
    <property type="entry name" value="DUF4817"/>
</dbReference>
<dbReference type="EMBL" id="NNAY01004088">
    <property type="protein sequence ID" value="OXU18390.1"/>
    <property type="molecule type" value="Genomic_DNA"/>
</dbReference>
<evidence type="ECO:0000259" key="1">
    <source>
        <dbReference type="Pfam" id="PF16087"/>
    </source>
</evidence>
<name>A0A232EJ48_9HYME</name>
<comment type="caution">
    <text evidence="2">The sequence shown here is derived from an EMBL/GenBank/DDBJ whole genome shotgun (WGS) entry which is preliminary data.</text>
</comment>
<evidence type="ECO:0000313" key="2">
    <source>
        <dbReference type="EMBL" id="OXU18390.1"/>
    </source>
</evidence>